<comment type="cofactor">
    <cofactor evidence="1">
        <name>siroheme</name>
        <dbReference type="ChEBI" id="CHEBI:60052"/>
    </cofactor>
</comment>
<accession>A0A1K2D9V4</accession>
<evidence type="ECO:0000256" key="2">
    <source>
        <dbReference type="ARBA" id="ARBA00005096"/>
    </source>
</evidence>
<dbReference type="AlphaFoldDB" id="A0A1K2D9V4"/>
<organism evidence="9 10">
    <name type="scientific">Streptomyces atratus</name>
    <dbReference type="NCBI Taxonomy" id="1893"/>
    <lineage>
        <taxon>Bacteria</taxon>
        <taxon>Bacillati</taxon>
        <taxon>Actinomycetota</taxon>
        <taxon>Actinomycetes</taxon>
        <taxon>Kitasatosporales</taxon>
        <taxon>Streptomycetaceae</taxon>
        <taxon>Streptomyces</taxon>
    </lineage>
</organism>
<keyword evidence="5" id="KW-0560">Oxidoreductase</keyword>
<evidence type="ECO:0000256" key="7">
    <source>
        <dbReference type="ARBA" id="ARBA00023014"/>
    </source>
</evidence>
<keyword evidence="3" id="KW-0349">Heme</keyword>
<gene>
    <name evidence="9" type="ORF">SAMN02787144_101356</name>
</gene>
<name>A0A1K2D9V4_STRAR</name>
<evidence type="ECO:0000256" key="4">
    <source>
        <dbReference type="ARBA" id="ARBA00022723"/>
    </source>
</evidence>
<dbReference type="PANTHER" id="PTHR43809:SF1">
    <property type="entry name" value="NITRITE REDUCTASE (NADH) LARGE SUBUNIT"/>
    <property type="match status" value="1"/>
</dbReference>
<evidence type="ECO:0000256" key="5">
    <source>
        <dbReference type="ARBA" id="ARBA00023002"/>
    </source>
</evidence>
<proteinExistence type="predicted"/>
<dbReference type="PANTHER" id="PTHR43809">
    <property type="entry name" value="NITRITE REDUCTASE (NADH) LARGE SUBUNIT"/>
    <property type="match status" value="1"/>
</dbReference>
<dbReference type="Proteomes" id="UP000181909">
    <property type="component" value="Unassembled WGS sequence"/>
</dbReference>
<feature type="domain" description="FAD/NAD(P)-binding" evidence="8">
    <location>
        <begin position="5"/>
        <end position="285"/>
    </location>
</feature>
<dbReference type="RefSeq" id="WP_072486929.1">
    <property type="nucleotide sequence ID" value="NZ_CP108276.1"/>
</dbReference>
<dbReference type="Pfam" id="PF07992">
    <property type="entry name" value="Pyr_redox_2"/>
    <property type="match status" value="1"/>
</dbReference>
<keyword evidence="4" id="KW-0479">Metal-binding</keyword>
<evidence type="ECO:0000313" key="10">
    <source>
        <dbReference type="Proteomes" id="UP000181909"/>
    </source>
</evidence>
<dbReference type="SUPFAM" id="SSF51905">
    <property type="entry name" value="FAD/NAD(P)-binding domain"/>
    <property type="match status" value="2"/>
</dbReference>
<dbReference type="InterPro" id="IPR036188">
    <property type="entry name" value="FAD/NAD-bd_sf"/>
</dbReference>
<sequence>MTRTLVVVGHGMTGHRLAERLRALDTSGAWRIVVLAEEAHPAYDRIRLSSYLTGGSRQDLALAGRDFTEDPRVDLRLGCAVVSGDRAERTVRTADGEQLPYDALVLATGSEPFVPPVPGRDLANCFVYRTFDDLDAIRGAARRGRPCVVVGGGLLGLEAAHALRLLGMRPHVVESASHLMPTQLDAGAARVLHRSATGLGLRLHCGTAVASIEAGPDGAVRAVVLGDATVLESDLVVFAAGIRPRDELAAALGLERGERGGVLVDENCRTADEHIWAVGECAAVQGRCYGLVAPGYGMAETVAGRLAGRSPRPFDGTDTSTSLKLLGVHVATFGIIHPRGGPAAEAVFAEGTTRYAKVFLEPESGRLLGGILAGETGSRTALGPFVGHRPPADLEQLLLP</sequence>
<keyword evidence="7" id="KW-0411">Iron-sulfur</keyword>
<evidence type="ECO:0000256" key="3">
    <source>
        <dbReference type="ARBA" id="ARBA00022617"/>
    </source>
</evidence>
<dbReference type="InterPro" id="IPR052034">
    <property type="entry name" value="NasD-like"/>
</dbReference>
<comment type="pathway">
    <text evidence="2">Nitrogen metabolism; nitrate reduction (assimilation).</text>
</comment>
<dbReference type="EMBL" id="FPJO01000013">
    <property type="protein sequence ID" value="SFY19851.1"/>
    <property type="molecule type" value="Genomic_DNA"/>
</dbReference>
<evidence type="ECO:0000313" key="9">
    <source>
        <dbReference type="EMBL" id="SFY19851.1"/>
    </source>
</evidence>
<dbReference type="STRING" id="1893.SAMN02787144_101356"/>
<dbReference type="GO" id="GO:0051536">
    <property type="term" value="F:iron-sulfur cluster binding"/>
    <property type="evidence" value="ECO:0007669"/>
    <property type="project" value="UniProtKB-KW"/>
</dbReference>
<keyword evidence="6" id="KW-0408">Iron</keyword>
<dbReference type="Gene3D" id="3.50.50.60">
    <property type="entry name" value="FAD/NAD(P)-binding domain"/>
    <property type="match status" value="2"/>
</dbReference>
<dbReference type="OrthoDB" id="9768666at2"/>
<reference evidence="9 10" key="1">
    <citation type="submission" date="2016-11" db="EMBL/GenBank/DDBJ databases">
        <authorList>
            <person name="Jaros S."/>
            <person name="Januszkiewicz K."/>
            <person name="Wedrychowicz H."/>
        </authorList>
    </citation>
    <scope>NUCLEOTIDE SEQUENCE [LARGE SCALE GENOMIC DNA]</scope>
    <source>
        <strain evidence="9 10">OK807</strain>
    </source>
</reference>
<dbReference type="GO" id="GO:0016491">
    <property type="term" value="F:oxidoreductase activity"/>
    <property type="evidence" value="ECO:0007669"/>
    <property type="project" value="UniProtKB-KW"/>
</dbReference>
<dbReference type="GO" id="GO:0046872">
    <property type="term" value="F:metal ion binding"/>
    <property type="evidence" value="ECO:0007669"/>
    <property type="project" value="UniProtKB-KW"/>
</dbReference>
<evidence type="ECO:0000259" key="8">
    <source>
        <dbReference type="Pfam" id="PF07992"/>
    </source>
</evidence>
<evidence type="ECO:0000256" key="6">
    <source>
        <dbReference type="ARBA" id="ARBA00023004"/>
    </source>
</evidence>
<dbReference type="InterPro" id="IPR023753">
    <property type="entry name" value="FAD/NAD-binding_dom"/>
</dbReference>
<protein>
    <submittedName>
        <fullName evidence="9">Nitrite reductase (NADH) large subunit</fullName>
    </submittedName>
</protein>
<evidence type="ECO:0000256" key="1">
    <source>
        <dbReference type="ARBA" id="ARBA00001929"/>
    </source>
</evidence>
<dbReference type="PRINTS" id="PR00411">
    <property type="entry name" value="PNDRDTASEI"/>
</dbReference>
<dbReference type="PRINTS" id="PR00368">
    <property type="entry name" value="FADPNR"/>
</dbReference>